<dbReference type="AlphaFoldDB" id="B2ITM1"/>
<dbReference type="HOGENOM" id="CLU_1382889_0_0_3"/>
<gene>
    <name evidence="1" type="ordered locus">Npun_R4356</name>
</gene>
<evidence type="ECO:0000313" key="1">
    <source>
        <dbReference type="EMBL" id="ACC82729.1"/>
    </source>
</evidence>
<proteinExistence type="predicted"/>
<organism evidence="1 2">
    <name type="scientific">Nostoc punctiforme (strain ATCC 29133 / PCC 73102)</name>
    <dbReference type="NCBI Taxonomy" id="63737"/>
    <lineage>
        <taxon>Bacteria</taxon>
        <taxon>Bacillati</taxon>
        <taxon>Cyanobacteriota</taxon>
        <taxon>Cyanophyceae</taxon>
        <taxon>Nostocales</taxon>
        <taxon>Nostocaceae</taxon>
        <taxon>Nostoc</taxon>
    </lineage>
</organism>
<sequence length="197" mass="22253">MGFKAANITTVSSNGFNSYIFFLMDDWNGELSKKLLKHYDTFATNIGLKDLAVKGHDNLSFYNSVIDSKLGEIAPKTGQPRLKDTRLPALVLCNRLPSEIDESSSKKINAEDINLVIFSADFLEKVDNSGKDALVNFMRQLSSSINSSTTNNFVDKQEWKTSWYWLNKYVEVKPSFFGIKPDIIGVIGDILHLRFDK</sequence>
<dbReference type="KEGG" id="npu:Npun_R4356"/>
<reference evidence="1 2" key="2">
    <citation type="journal article" date="2013" name="Plant Physiol.">
        <title>A Nostoc punctiforme Sugar Transporter Necessary to Establish a Cyanobacterium-Plant Symbiosis.</title>
        <authorList>
            <person name="Ekman M."/>
            <person name="Picossi S."/>
            <person name="Campbell E.L."/>
            <person name="Meeks J.C."/>
            <person name="Flores E."/>
        </authorList>
    </citation>
    <scope>NUCLEOTIDE SEQUENCE [LARGE SCALE GENOMIC DNA]</scope>
    <source>
        <strain evidence="2">ATCC 29133 / PCC 73102</strain>
    </source>
</reference>
<evidence type="ECO:0000313" key="2">
    <source>
        <dbReference type="Proteomes" id="UP000001191"/>
    </source>
</evidence>
<dbReference type="EnsemblBacteria" id="ACC82729">
    <property type="protein sequence ID" value="ACC82729"/>
    <property type="gene ID" value="Npun_R4356"/>
</dbReference>
<dbReference type="Proteomes" id="UP000001191">
    <property type="component" value="Chromosome"/>
</dbReference>
<accession>B2ITM1</accession>
<name>B2ITM1_NOSP7</name>
<reference evidence="2" key="1">
    <citation type="submission" date="2008-04" db="EMBL/GenBank/DDBJ databases">
        <title>Complete sequence of chromosome of Nostoc punctiforme ATCC 29133.</title>
        <authorList>
            <consortium name="US DOE Joint Genome Institute"/>
            <person name="Copeland A."/>
            <person name="Lucas S."/>
            <person name="Lapidus A."/>
            <person name="Glavina del Rio T."/>
            <person name="Dalin E."/>
            <person name="Tice H."/>
            <person name="Pitluck S."/>
            <person name="Chain P."/>
            <person name="Malfatti S."/>
            <person name="Shin M."/>
            <person name="Vergez L."/>
            <person name="Schmutz J."/>
            <person name="Larimer F."/>
            <person name="Land M."/>
            <person name="Hauser L."/>
            <person name="Kyrpides N."/>
            <person name="Kim E."/>
            <person name="Meeks J.C."/>
            <person name="Elhai J."/>
            <person name="Campbell E.L."/>
            <person name="Thiel T."/>
            <person name="Longmire J."/>
            <person name="Potts M."/>
            <person name="Atlas R."/>
        </authorList>
    </citation>
    <scope>NUCLEOTIDE SEQUENCE [LARGE SCALE GENOMIC DNA]</scope>
    <source>
        <strain evidence="2">ATCC 29133 / PCC 73102</strain>
    </source>
</reference>
<dbReference type="EMBL" id="CP001037">
    <property type="protein sequence ID" value="ACC82729.1"/>
    <property type="molecule type" value="Genomic_DNA"/>
</dbReference>
<keyword evidence="2" id="KW-1185">Reference proteome</keyword>
<protein>
    <submittedName>
        <fullName evidence="1">Uncharacterized protein</fullName>
    </submittedName>
</protein>
<dbReference type="RefSeq" id="WP_012410692.1">
    <property type="nucleotide sequence ID" value="NC_010628.1"/>
</dbReference>